<name>A0A2Z6N1X5_TRISU</name>
<organism evidence="2 3">
    <name type="scientific">Trifolium subterraneum</name>
    <name type="common">Subterranean clover</name>
    <dbReference type="NCBI Taxonomy" id="3900"/>
    <lineage>
        <taxon>Eukaryota</taxon>
        <taxon>Viridiplantae</taxon>
        <taxon>Streptophyta</taxon>
        <taxon>Embryophyta</taxon>
        <taxon>Tracheophyta</taxon>
        <taxon>Spermatophyta</taxon>
        <taxon>Magnoliopsida</taxon>
        <taxon>eudicotyledons</taxon>
        <taxon>Gunneridae</taxon>
        <taxon>Pentapetalae</taxon>
        <taxon>rosids</taxon>
        <taxon>fabids</taxon>
        <taxon>Fabales</taxon>
        <taxon>Fabaceae</taxon>
        <taxon>Papilionoideae</taxon>
        <taxon>50 kb inversion clade</taxon>
        <taxon>NPAAA clade</taxon>
        <taxon>Hologalegina</taxon>
        <taxon>IRL clade</taxon>
        <taxon>Trifolieae</taxon>
        <taxon>Trifolium</taxon>
    </lineage>
</organism>
<dbReference type="AlphaFoldDB" id="A0A2Z6N1X5"/>
<reference evidence="3" key="1">
    <citation type="journal article" date="2017" name="Front. Plant Sci.">
        <title>Climate Clever Clovers: New Paradigm to Reduce the Environmental Footprint of Ruminants by Breeding Low Methanogenic Forages Utilizing Haplotype Variation.</title>
        <authorList>
            <person name="Kaur P."/>
            <person name="Appels R."/>
            <person name="Bayer P.E."/>
            <person name="Keeble-Gagnere G."/>
            <person name="Wang J."/>
            <person name="Hirakawa H."/>
            <person name="Shirasawa K."/>
            <person name="Vercoe P."/>
            <person name="Stefanova K."/>
            <person name="Durmic Z."/>
            <person name="Nichols P."/>
            <person name="Revell C."/>
            <person name="Isobe S.N."/>
            <person name="Edwards D."/>
            <person name="Erskine W."/>
        </authorList>
    </citation>
    <scope>NUCLEOTIDE SEQUENCE [LARGE SCALE GENOMIC DNA]</scope>
    <source>
        <strain evidence="3">cv. Daliak</strain>
    </source>
</reference>
<proteinExistence type="predicted"/>
<keyword evidence="3" id="KW-1185">Reference proteome</keyword>
<dbReference type="EMBL" id="DF973686">
    <property type="protein sequence ID" value="GAU37721.1"/>
    <property type="molecule type" value="Genomic_DNA"/>
</dbReference>
<dbReference type="Proteomes" id="UP000242715">
    <property type="component" value="Unassembled WGS sequence"/>
</dbReference>
<dbReference type="OrthoDB" id="1693754at2759"/>
<evidence type="ECO:0000256" key="1">
    <source>
        <dbReference type="SAM" id="MobiDB-lite"/>
    </source>
</evidence>
<evidence type="ECO:0000313" key="2">
    <source>
        <dbReference type="EMBL" id="GAU37721.1"/>
    </source>
</evidence>
<gene>
    <name evidence="2" type="ORF">TSUD_382140</name>
</gene>
<evidence type="ECO:0000313" key="3">
    <source>
        <dbReference type="Proteomes" id="UP000242715"/>
    </source>
</evidence>
<protein>
    <submittedName>
        <fullName evidence="2">Uncharacterized protein</fullName>
    </submittedName>
</protein>
<feature type="region of interest" description="Disordered" evidence="1">
    <location>
        <begin position="56"/>
        <end position="81"/>
    </location>
</feature>
<sequence>MGTCFNHVAPHSQLVTCKPDTERAGNNSNILIRNGPEAMTSSGLGGLGLEGIVGMSEPTGVGKAPPGEGKSGEISGDNTWKGVSVDGEGFVFVVGEEVESVGISGIVSDCEYDERIVEGMKIIMIISTT</sequence>
<accession>A0A2Z6N1X5</accession>